<reference evidence="3" key="1">
    <citation type="journal article" date="2017" name="Nat. Ecol. Evol.">
        <title>Genome expansion and lineage-specific genetic innovations in the forest pathogenic fungi Armillaria.</title>
        <authorList>
            <person name="Sipos G."/>
            <person name="Prasanna A.N."/>
            <person name="Walter M.C."/>
            <person name="O'Connor E."/>
            <person name="Balint B."/>
            <person name="Krizsan K."/>
            <person name="Kiss B."/>
            <person name="Hess J."/>
            <person name="Varga T."/>
            <person name="Slot J."/>
            <person name="Riley R."/>
            <person name="Boka B."/>
            <person name="Rigling D."/>
            <person name="Barry K."/>
            <person name="Lee J."/>
            <person name="Mihaltcheva S."/>
            <person name="LaButti K."/>
            <person name="Lipzen A."/>
            <person name="Waldron R."/>
            <person name="Moloney N.M."/>
            <person name="Sperisen C."/>
            <person name="Kredics L."/>
            <person name="Vagvoelgyi C."/>
            <person name="Patrignani A."/>
            <person name="Fitzpatrick D."/>
            <person name="Nagy I."/>
            <person name="Doyle S."/>
            <person name="Anderson J.B."/>
            <person name="Grigoriev I.V."/>
            <person name="Gueldener U."/>
            <person name="Muensterkoetter M."/>
            <person name="Nagy L.G."/>
        </authorList>
    </citation>
    <scope>NUCLEOTIDE SEQUENCE [LARGE SCALE GENOMIC DNA]</scope>
    <source>
        <strain evidence="3">Ar21-2</strain>
    </source>
</reference>
<evidence type="ECO:0000313" key="2">
    <source>
        <dbReference type="EMBL" id="PBK96868.1"/>
    </source>
</evidence>
<name>A0A2H3E155_ARMGA</name>
<dbReference type="EMBL" id="KZ293650">
    <property type="protein sequence ID" value="PBK96868.1"/>
    <property type="molecule type" value="Genomic_DNA"/>
</dbReference>
<dbReference type="Proteomes" id="UP000217790">
    <property type="component" value="Unassembled WGS sequence"/>
</dbReference>
<keyword evidence="3" id="KW-1185">Reference proteome</keyword>
<sequence length="284" mass="31516">MCFINSVTAFRSHASLLDAMASLLSYELSSRGNAFNRSVGLETDGLDGQDVVPSPEQEDLLHHVMEPFVDAAIQLRTLDKCVERRRQSQKLALSMGIDVENNTEDSLPELEQINAIEKVANDNIAVDIALLGALHEPSVLAKISEHIDNLHRWIETNGTHVGHVVDALMKHYKSLKFPPNSASTRIEDLLFEASAIKNKLGEKVEREKSSQQYSDLLQKRAATVIRSALEPVLMDFRVREESMFQERNERFLQGLRQCMVPSTGTSAMGDGDDTSGHGDEGSES</sequence>
<dbReference type="InParanoid" id="A0A2H3E155"/>
<dbReference type="AlphaFoldDB" id="A0A2H3E155"/>
<gene>
    <name evidence="2" type="ORF">ARMGADRAFT_716480</name>
</gene>
<evidence type="ECO:0000256" key="1">
    <source>
        <dbReference type="SAM" id="MobiDB-lite"/>
    </source>
</evidence>
<evidence type="ECO:0000313" key="3">
    <source>
        <dbReference type="Proteomes" id="UP000217790"/>
    </source>
</evidence>
<feature type="region of interest" description="Disordered" evidence="1">
    <location>
        <begin position="261"/>
        <end position="284"/>
    </location>
</feature>
<organism evidence="2 3">
    <name type="scientific">Armillaria gallica</name>
    <name type="common">Bulbous honey fungus</name>
    <name type="synonym">Armillaria bulbosa</name>
    <dbReference type="NCBI Taxonomy" id="47427"/>
    <lineage>
        <taxon>Eukaryota</taxon>
        <taxon>Fungi</taxon>
        <taxon>Dikarya</taxon>
        <taxon>Basidiomycota</taxon>
        <taxon>Agaricomycotina</taxon>
        <taxon>Agaricomycetes</taxon>
        <taxon>Agaricomycetidae</taxon>
        <taxon>Agaricales</taxon>
        <taxon>Marasmiineae</taxon>
        <taxon>Physalacriaceae</taxon>
        <taxon>Armillaria</taxon>
    </lineage>
</organism>
<proteinExistence type="predicted"/>
<feature type="compositionally biased region" description="Basic and acidic residues" evidence="1">
    <location>
        <begin position="274"/>
        <end position="284"/>
    </location>
</feature>
<accession>A0A2H3E155</accession>
<protein>
    <submittedName>
        <fullName evidence="2">Uncharacterized protein</fullName>
    </submittedName>
</protein>
<dbReference type="OrthoDB" id="2959485at2759"/>